<name>A0A0A9SE13_ARUDO</name>
<organism evidence="1">
    <name type="scientific">Arundo donax</name>
    <name type="common">Giant reed</name>
    <name type="synonym">Donax arundinaceus</name>
    <dbReference type="NCBI Taxonomy" id="35708"/>
    <lineage>
        <taxon>Eukaryota</taxon>
        <taxon>Viridiplantae</taxon>
        <taxon>Streptophyta</taxon>
        <taxon>Embryophyta</taxon>
        <taxon>Tracheophyta</taxon>
        <taxon>Spermatophyta</taxon>
        <taxon>Magnoliopsida</taxon>
        <taxon>Liliopsida</taxon>
        <taxon>Poales</taxon>
        <taxon>Poaceae</taxon>
        <taxon>PACMAD clade</taxon>
        <taxon>Arundinoideae</taxon>
        <taxon>Arundineae</taxon>
        <taxon>Arundo</taxon>
    </lineage>
</organism>
<protein>
    <submittedName>
        <fullName evidence="1">Uncharacterized protein</fullName>
    </submittedName>
</protein>
<reference evidence="1" key="1">
    <citation type="submission" date="2014-09" db="EMBL/GenBank/DDBJ databases">
        <authorList>
            <person name="Magalhaes I.L.F."/>
            <person name="Oliveira U."/>
            <person name="Santos F.R."/>
            <person name="Vidigal T.H.D.A."/>
            <person name="Brescovit A.D."/>
            <person name="Santos A.J."/>
        </authorList>
    </citation>
    <scope>NUCLEOTIDE SEQUENCE</scope>
    <source>
        <tissue evidence="1">Shoot tissue taken approximately 20 cm above the soil surface</tissue>
    </source>
</reference>
<accession>A0A0A9SE13</accession>
<evidence type="ECO:0000313" key="1">
    <source>
        <dbReference type="EMBL" id="JAD15628.1"/>
    </source>
</evidence>
<dbReference type="AlphaFoldDB" id="A0A0A9SE13"/>
<dbReference type="EMBL" id="GBRH01282267">
    <property type="protein sequence ID" value="JAD15628.1"/>
    <property type="molecule type" value="Transcribed_RNA"/>
</dbReference>
<reference evidence="1" key="2">
    <citation type="journal article" date="2015" name="Data Brief">
        <title>Shoot transcriptome of the giant reed, Arundo donax.</title>
        <authorList>
            <person name="Barrero R.A."/>
            <person name="Guerrero F.D."/>
            <person name="Moolhuijzen P."/>
            <person name="Goolsby J.A."/>
            <person name="Tidwell J."/>
            <person name="Bellgard S.E."/>
            <person name="Bellgard M.I."/>
        </authorList>
    </citation>
    <scope>NUCLEOTIDE SEQUENCE</scope>
    <source>
        <tissue evidence="1">Shoot tissue taken approximately 20 cm above the soil surface</tissue>
    </source>
</reference>
<proteinExistence type="predicted"/>
<sequence length="67" mass="7526">MNSTNIGGTVYMNIAGTFTDSVQINKFYRIFSSFLLVHPSFCPESGLQNQLFFPCLLSRVAMPKQNC</sequence>